<name>A0AAX3DX81_RHOPL</name>
<sequence length="184" mass="19809">MMTNAPFVAHAGMMERRSARGRAISSALACSHILAAPQRLRFGPVVITTRGAPVGAKLVVGRDGLRSIAHRLTAPTSGDLLASGSFCEPSFSFDTVDPYYGLAGTIRTDATLRNVQGDIIAIYDVKTGAQTISRARADELRAKTRAAPDTPVFELNVVRGISRKQIVLSIFRSRSRARPMTRGI</sequence>
<dbReference type="Proteomes" id="UP001163166">
    <property type="component" value="Chromosome"/>
</dbReference>
<dbReference type="RefSeq" id="WP_264074151.1">
    <property type="nucleotide sequence ID" value="NZ_CP076676.1"/>
</dbReference>
<dbReference type="AlphaFoldDB" id="A0AAX3DX81"/>
<protein>
    <recommendedName>
        <fullName evidence="3">PD-(D/E)XK endonuclease-like domain-containing protein</fullName>
    </recommendedName>
</protein>
<evidence type="ECO:0008006" key="3">
    <source>
        <dbReference type="Google" id="ProtNLM"/>
    </source>
</evidence>
<evidence type="ECO:0000313" key="2">
    <source>
        <dbReference type="Proteomes" id="UP001163166"/>
    </source>
</evidence>
<proteinExistence type="predicted"/>
<organism evidence="1 2">
    <name type="scientific">Rhodopseudomonas palustris</name>
    <dbReference type="NCBI Taxonomy" id="1076"/>
    <lineage>
        <taxon>Bacteria</taxon>
        <taxon>Pseudomonadati</taxon>
        <taxon>Pseudomonadota</taxon>
        <taxon>Alphaproteobacteria</taxon>
        <taxon>Hyphomicrobiales</taxon>
        <taxon>Nitrobacteraceae</taxon>
        <taxon>Rhodopseudomonas</taxon>
    </lineage>
</organism>
<reference evidence="1" key="1">
    <citation type="journal article" date="2022" name="Biol. Control">
        <title>In silico genomic analysis of Rhodopseudomonas palustris strains revealed potential biocontrol agents and crop yield enhancers.</title>
        <authorList>
            <person name="Surachat K."/>
            <person name="Kantachote D."/>
            <person name="Deachamag P."/>
            <person name="Wonglapsuwan M."/>
        </authorList>
    </citation>
    <scope>NUCLEOTIDE SEQUENCE</scope>
    <source>
        <strain evidence="1">TLS06</strain>
    </source>
</reference>
<accession>A0AAX3DX81</accession>
<evidence type="ECO:0000313" key="1">
    <source>
        <dbReference type="EMBL" id="UYO38597.1"/>
    </source>
</evidence>
<gene>
    <name evidence="1" type="ORF">KQX62_18025</name>
</gene>
<dbReference type="EMBL" id="CP076676">
    <property type="protein sequence ID" value="UYO38597.1"/>
    <property type="molecule type" value="Genomic_DNA"/>
</dbReference>